<dbReference type="Proteomes" id="UP000672039">
    <property type="component" value="Chromosome"/>
</dbReference>
<keyword evidence="2" id="KW-1185">Reference proteome</keyword>
<name>A0ABX7WQL3_9GAMM</name>
<evidence type="ECO:0000313" key="2">
    <source>
        <dbReference type="Proteomes" id="UP000672039"/>
    </source>
</evidence>
<dbReference type="EMBL" id="CP072801">
    <property type="protein sequence ID" value="QTR45391.1"/>
    <property type="molecule type" value="Genomic_DNA"/>
</dbReference>
<reference evidence="1 2" key="1">
    <citation type="submission" date="2021-04" db="EMBL/GenBank/DDBJ databases">
        <title>Genomics, taxonomy and metabolism of representatives of sulfur bacteria of the genus Thiothrix: Thiothrix fructosivorans QT, Thiothrix unzii A1T and three new species, Thiothrix subterranea sp. nov., Thiothrix litoralis sp. nov. and 'Candidatus Thiothrix anitrata' sp. nov.</title>
        <authorList>
            <person name="Ravin N.V."/>
            <person name="Smolyakov D."/>
            <person name="Rudenko T.S."/>
            <person name="Mardanov A.V."/>
            <person name="Beletsky A.V."/>
            <person name="Markov N.D."/>
            <person name="Fomenkov A.I."/>
            <person name="Roberts R.J."/>
            <person name="Karnachuk O.V."/>
            <person name="Novikov A."/>
            <person name="Grabovich M.Y."/>
        </authorList>
    </citation>
    <scope>NUCLEOTIDE SEQUENCE [LARGE SCALE GENOMIC DNA]</scope>
    <source>
        <strain evidence="1 2">AS</strain>
    </source>
</reference>
<evidence type="ECO:0000313" key="1">
    <source>
        <dbReference type="EMBL" id="QTR45391.1"/>
    </source>
</evidence>
<proteinExistence type="predicted"/>
<dbReference type="RefSeq" id="WP_210221804.1">
    <property type="nucleotide sequence ID" value="NZ_CP072801.1"/>
</dbReference>
<accession>A0ABX7WQL3</accession>
<protein>
    <submittedName>
        <fullName evidence="1">Uncharacterized protein</fullName>
    </submittedName>
</protein>
<gene>
    <name evidence="1" type="ORF">J9253_15465</name>
</gene>
<organism evidence="1 2">
    <name type="scientific">Thiothrix litoralis</name>
    <dbReference type="NCBI Taxonomy" id="2891210"/>
    <lineage>
        <taxon>Bacteria</taxon>
        <taxon>Pseudomonadati</taxon>
        <taxon>Pseudomonadota</taxon>
        <taxon>Gammaproteobacteria</taxon>
        <taxon>Thiotrichales</taxon>
        <taxon>Thiotrichaceae</taxon>
        <taxon>Thiothrix</taxon>
    </lineage>
</organism>
<sequence length="63" mass="6877">MKFFIKIELINGLRLITGCTTDPDYATTHWGLGAYSAVYTDNAHEVKAESIRAGLTDAMGAQQ</sequence>